<dbReference type="PANTHER" id="PTHR12080:SF59">
    <property type="entry name" value="HEPATIC AND GLIAL CELL ADHESION MOLECULE"/>
    <property type="match status" value="1"/>
</dbReference>
<feature type="transmembrane region" description="Helical" evidence="6">
    <location>
        <begin position="243"/>
        <end position="264"/>
    </location>
</feature>
<proteinExistence type="predicted"/>
<dbReference type="InterPro" id="IPR036179">
    <property type="entry name" value="Ig-like_dom_sf"/>
</dbReference>
<dbReference type="Proteomes" id="UP001187315">
    <property type="component" value="Unassembled WGS sequence"/>
</dbReference>
<evidence type="ECO:0000256" key="4">
    <source>
        <dbReference type="ARBA" id="ARBA00023180"/>
    </source>
</evidence>
<evidence type="ECO:0000256" key="1">
    <source>
        <dbReference type="ARBA" id="ARBA00004370"/>
    </source>
</evidence>
<accession>A0AA88T5Y5</accession>
<protein>
    <recommendedName>
        <fullName evidence="9">Ig-like domain-containing protein</fullName>
    </recommendedName>
</protein>
<organism evidence="7 8">
    <name type="scientific">Tachysurus vachellii</name>
    <name type="common">Darkbarbel catfish</name>
    <name type="synonym">Pelteobagrus vachellii</name>
    <dbReference type="NCBI Taxonomy" id="175792"/>
    <lineage>
        <taxon>Eukaryota</taxon>
        <taxon>Metazoa</taxon>
        <taxon>Chordata</taxon>
        <taxon>Craniata</taxon>
        <taxon>Vertebrata</taxon>
        <taxon>Euteleostomi</taxon>
        <taxon>Actinopterygii</taxon>
        <taxon>Neopterygii</taxon>
        <taxon>Teleostei</taxon>
        <taxon>Ostariophysi</taxon>
        <taxon>Siluriformes</taxon>
        <taxon>Bagridae</taxon>
        <taxon>Tachysurus</taxon>
    </lineage>
</organism>
<feature type="region of interest" description="Disordered" evidence="5">
    <location>
        <begin position="284"/>
        <end position="334"/>
    </location>
</feature>
<keyword evidence="2" id="KW-0732">Signal</keyword>
<dbReference type="EMBL" id="JAVHJS010000004">
    <property type="protein sequence ID" value="KAK2860178.1"/>
    <property type="molecule type" value="Genomic_DNA"/>
</dbReference>
<dbReference type="InterPro" id="IPR015631">
    <property type="entry name" value="CD2/SLAM_rcpt"/>
</dbReference>
<keyword evidence="6" id="KW-1133">Transmembrane helix</keyword>
<comment type="subcellular location">
    <subcellularLocation>
        <location evidence="1">Membrane</location>
    </subcellularLocation>
</comment>
<dbReference type="GO" id="GO:0016020">
    <property type="term" value="C:membrane"/>
    <property type="evidence" value="ECO:0007669"/>
    <property type="project" value="UniProtKB-SubCell"/>
</dbReference>
<keyword evidence="4" id="KW-0325">Glycoprotein</keyword>
<dbReference type="AlphaFoldDB" id="A0AA88T5Y5"/>
<gene>
    <name evidence="7" type="ORF">Q7C36_004344</name>
</gene>
<dbReference type="GO" id="GO:0005911">
    <property type="term" value="C:cell-cell junction"/>
    <property type="evidence" value="ECO:0007669"/>
    <property type="project" value="TreeGrafter"/>
</dbReference>
<evidence type="ECO:0000256" key="5">
    <source>
        <dbReference type="SAM" id="MobiDB-lite"/>
    </source>
</evidence>
<name>A0AA88T5Y5_TACVA</name>
<sequence>MSVRYSLYQSLLHSIFVISTIFILRCICQVGNDVRTTVGYLGEQVVLKLDVHPKWKITSIRWSVYKNITIITIFQDGTLNQFWERFSLDTVSGDLTIANLTANDALKYRVDLDVNGKVRHTIYVQLLVQDQVSKPNITLMHSFLDAEKCVILLKCSSPNSTFSLSWKSEQSFSEPFYSDGPNVSQESVMWTSLNTNRPVSFTCIATDGKRNESSKWSGQCPDVQEQRNCTQNQDRVCISRGRGATIVLIGLLIIIITTIMVMYFQGSWCYIEQRQSFWNCVTSDTSGKEENGEDVTRPPDTSGKEENREDVTRPPDTSGKEENREDVTTYQERM</sequence>
<feature type="transmembrane region" description="Helical" evidence="6">
    <location>
        <begin position="6"/>
        <end position="27"/>
    </location>
</feature>
<dbReference type="SUPFAM" id="SSF48726">
    <property type="entry name" value="Immunoglobulin"/>
    <property type="match status" value="1"/>
</dbReference>
<feature type="compositionally biased region" description="Basic and acidic residues" evidence="5">
    <location>
        <begin position="286"/>
        <end position="334"/>
    </location>
</feature>
<evidence type="ECO:0000256" key="2">
    <source>
        <dbReference type="ARBA" id="ARBA00022729"/>
    </source>
</evidence>
<dbReference type="InterPro" id="IPR013783">
    <property type="entry name" value="Ig-like_fold"/>
</dbReference>
<keyword evidence="8" id="KW-1185">Reference proteome</keyword>
<evidence type="ECO:0000256" key="3">
    <source>
        <dbReference type="ARBA" id="ARBA00023136"/>
    </source>
</evidence>
<evidence type="ECO:0000313" key="8">
    <source>
        <dbReference type="Proteomes" id="UP001187315"/>
    </source>
</evidence>
<comment type="caution">
    <text evidence="7">The sequence shown here is derived from an EMBL/GenBank/DDBJ whole genome shotgun (WGS) entry which is preliminary data.</text>
</comment>
<reference evidence="7" key="1">
    <citation type="submission" date="2023-08" db="EMBL/GenBank/DDBJ databases">
        <title>Pelteobagrus vachellii genome.</title>
        <authorList>
            <person name="Liu H."/>
        </authorList>
    </citation>
    <scope>NUCLEOTIDE SEQUENCE</scope>
    <source>
        <strain evidence="7">PRFRI_2022a</strain>
        <tissue evidence="7">Muscle</tissue>
    </source>
</reference>
<dbReference type="PANTHER" id="PTHR12080">
    <property type="entry name" value="SIGNALING LYMPHOCYTIC ACTIVATION MOLECULE"/>
    <property type="match status" value="1"/>
</dbReference>
<evidence type="ECO:0000313" key="7">
    <source>
        <dbReference type="EMBL" id="KAK2860178.1"/>
    </source>
</evidence>
<keyword evidence="3 6" id="KW-0472">Membrane</keyword>
<evidence type="ECO:0008006" key="9">
    <source>
        <dbReference type="Google" id="ProtNLM"/>
    </source>
</evidence>
<evidence type="ECO:0000256" key="6">
    <source>
        <dbReference type="SAM" id="Phobius"/>
    </source>
</evidence>
<dbReference type="Gene3D" id="2.60.40.10">
    <property type="entry name" value="Immunoglobulins"/>
    <property type="match status" value="1"/>
</dbReference>
<keyword evidence="6" id="KW-0812">Transmembrane</keyword>